<proteinExistence type="predicted"/>
<dbReference type="SUPFAM" id="SSF48498">
    <property type="entry name" value="Tetracyclin repressor-like, C-terminal domain"/>
    <property type="match status" value="1"/>
</dbReference>
<protein>
    <submittedName>
        <fullName evidence="6">TetR/AcrR family transcriptional regulator</fullName>
    </submittedName>
</protein>
<evidence type="ECO:0000256" key="2">
    <source>
        <dbReference type="ARBA" id="ARBA00023125"/>
    </source>
</evidence>
<dbReference type="Pfam" id="PF16859">
    <property type="entry name" value="TetR_C_11"/>
    <property type="match status" value="1"/>
</dbReference>
<feature type="domain" description="Tetracyclin repressor-like C-terminal" evidence="5">
    <location>
        <begin position="75"/>
        <end position="183"/>
    </location>
</feature>
<dbReference type="Gene3D" id="1.10.357.10">
    <property type="entry name" value="Tetracycline Repressor, domain 2"/>
    <property type="match status" value="1"/>
</dbReference>
<accession>A0A939QFW7</accession>
<dbReference type="EMBL" id="JAGFBF010000005">
    <property type="protein sequence ID" value="MBO2990115.1"/>
    <property type="molecule type" value="Genomic_DNA"/>
</dbReference>
<comment type="caution">
    <text evidence="6">The sequence shown here is derived from an EMBL/GenBank/DDBJ whole genome shotgun (WGS) entry which is preliminary data.</text>
</comment>
<dbReference type="GO" id="GO:0003700">
    <property type="term" value="F:DNA-binding transcription factor activity"/>
    <property type="evidence" value="ECO:0007669"/>
    <property type="project" value="TreeGrafter"/>
</dbReference>
<reference evidence="6" key="1">
    <citation type="submission" date="2021-03" db="EMBL/GenBank/DDBJ databases">
        <title>Leucobacter chromiisoli sp. nov., isolated from chromium-containing soil of chemical plant.</title>
        <authorList>
            <person name="Xu Z."/>
        </authorList>
    </citation>
    <scope>NUCLEOTIDE SEQUENCE</scope>
    <source>
        <strain evidence="6">K 70/01</strain>
    </source>
</reference>
<keyword evidence="2" id="KW-0238">DNA-binding</keyword>
<organism evidence="6 7">
    <name type="scientific">Leucobacter tardus</name>
    <dbReference type="NCBI Taxonomy" id="501483"/>
    <lineage>
        <taxon>Bacteria</taxon>
        <taxon>Bacillati</taxon>
        <taxon>Actinomycetota</taxon>
        <taxon>Actinomycetes</taxon>
        <taxon>Micrococcales</taxon>
        <taxon>Microbacteriaceae</taxon>
        <taxon>Leucobacter</taxon>
    </lineage>
</organism>
<feature type="domain" description="HTH tetR-type" evidence="4">
    <location>
        <begin position="17"/>
        <end position="61"/>
    </location>
</feature>
<dbReference type="GO" id="GO:0000976">
    <property type="term" value="F:transcription cis-regulatory region binding"/>
    <property type="evidence" value="ECO:0007669"/>
    <property type="project" value="TreeGrafter"/>
</dbReference>
<evidence type="ECO:0000256" key="3">
    <source>
        <dbReference type="ARBA" id="ARBA00023163"/>
    </source>
</evidence>
<name>A0A939QFW7_9MICO</name>
<evidence type="ECO:0000313" key="6">
    <source>
        <dbReference type="EMBL" id="MBO2990115.1"/>
    </source>
</evidence>
<dbReference type="Gene3D" id="1.10.10.60">
    <property type="entry name" value="Homeodomain-like"/>
    <property type="match status" value="1"/>
</dbReference>
<dbReference type="PANTHER" id="PTHR30055:SF148">
    <property type="entry name" value="TETR-FAMILY TRANSCRIPTIONAL REGULATOR"/>
    <property type="match status" value="1"/>
</dbReference>
<dbReference type="Pfam" id="PF00440">
    <property type="entry name" value="TetR_N"/>
    <property type="match status" value="1"/>
</dbReference>
<dbReference type="InterPro" id="IPR036271">
    <property type="entry name" value="Tet_transcr_reg_TetR-rel_C_sf"/>
</dbReference>
<evidence type="ECO:0000259" key="4">
    <source>
        <dbReference type="Pfam" id="PF00440"/>
    </source>
</evidence>
<dbReference type="SUPFAM" id="SSF46689">
    <property type="entry name" value="Homeodomain-like"/>
    <property type="match status" value="1"/>
</dbReference>
<dbReference type="AlphaFoldDB" id="A0A939QFW7"/>
<keyword evidence="3" id="KW-0804">Transcription</keyword>
<dbReference type="PANTHER" id="PTHR30055">
    <property type="entry name" value="HTH-TYPE TRANSCRIPTIONAL REGULATOR RUTR"/>
    <property type="match status" value="1"/>
</dbReference>
<evidence type="ECO:0000313" key="7">
    <source>
        <dbReference type="Proteomes" id="UP000668403"/>
    </source>
</evidence>
<evidence type="ECO:0000259" key="5">
    <source>
        <dbReference type="Pfam" id="PF16859"/>
    </source>
</evidence>
<dbReference type="InterPro" id="IPR009057">
    <property type="entry name" value="Homeodomain-like_sf"/>
</dbReference>
<gene>
    <name evidence="6" type="ORF">J4H85_08945</name>
</gene>
<evidence type="ECO:0000256" key="1">
    <source>
        <dbReference type="ARBA" id="ARBA00023015"/>
    </source>
</evidence>
<keyword evidence="1" id="KW-0805">Transcription regulation</keyword>
<dbReference type="InterPro" id="IPR001647">
    <property type="entry name" value="HTH_TetR"/>
</dbReference>
<dbReference type="RefSeq" id="WP_208238845.1">
    <property type="nucleotide sequence ID" value="NZ_BAAAQU010000002.1"/>
</dbReference>
<dbReference type="Proteomes" id="UP000668403">
    <property type="component" value="Unassembled WGS sequence"/>
</dbReference>
<sequence>MSKPMGRPRTSGVKTALIAAAEEILLESGFHALSINAVVVRAKTTRPSFYRRYEGGIAELLLDMLELRYSSNLHVPDAGSLDADLLAIQREQVRMFSDPLLQRCLPGFLDALRTDDDLCRRFVNDFFQVRRTAITDVIGRAVMRGEIPIPRDLEWICDLLTAPLSVRATYPSLNPITDETAIATTRVALAELHWSGAANFGAP</sequence>
<dbReference type="InterPro" id="IPR011075">
    <property type="entry name" value="TetR_C"/>
</dbReference>
<dbReference type="InterPro" id="IPR050109">
    <property type="entry name" value="HTH-type_TetR-like_transc_reg"/>
</dbReference>
<keyword evidence="7" id="KW-1185">Reference proteome</keyword>